<gene>
    <name evidence="1" type="ORF">GCM10009810_13120</name>
</gene>
<dbReference type="EMBL" id="BAAAPN010000034">
    <property type="protein sequence ID" value="GAA1754705.1"/>
    <property type="molecule type" value="Genomic_DNA"/>
</dbReference>
<evidence type="ECO:0000313" key="1">
    <source>
        <dbReference type="EMBL" id="GAA1754705.1"/>
    </source>
</evidence>
<accession>A0ABN2KFE3</accession>
<name>A0ABN2KFE3_9MICO</name>
<evidence type="ECO:0000313" key="2">
    <source>
        <dbReference type="Proteomes" id="UP001501475"/>
    </source>
</evidence>
<reference evidence="1 2" key="1">
    <citation type="journal article" date="2019" name="Int. J. Syst. Evol. Microbiol.">
        <title>The Global Catalogue of Microorganisms (GCM) 10K type strain sequencing project: providing services to taxonomists for standard genome sequencing and annotation.</title>
        <authorList>
            <consortium name="The Broad Institute Genomics Platform"/>
            <consortium name="The Broad Institute Genome Sequencing Center for Infectious Disease"/>
            <person name="Wu L."/>
            <person name="Ma J."/>
        </authorList>
    </citation>
    <scope>NUCLEOTIDE SEQUENCE [LARGE SCALE GENOMIC DNA]</scope>
    <source>
        <strain evidence="1 2">JCM 15591</strain>
    </source>
</reference>
<sequence length="109" mass="11383">MRQGIWALARRQLRGPWDLPATSDPDPATTSLTILVSRFECNSGETGQVKAPRAAEGADSIVITAFVAPSTARSGTCLGNDQVPLDVHLARPLGSRTLVDGACVGPATK</sequence>
<comment type="caution">
    <text evidence="1">The sequence shown here is derived from an EMBL/GenBank/DDBJ whole genome shotgun (WGS) entry which is preliminary data.</text>
</comment>
<dbReference type="Proteomes" id="UP001501475">
    <property type="component" value="Unassembled WGS sequence"/>
</dbReference>
<organism evidence="1 2">
    <name type="scientific">Nostocoides vanveenii</name>
    <dbReference type="NCBI Taxonomy" id="330835"/>
    <lineage>
        <taxon>Bacteria</taxon>
        <taxon>Bacillati</taxon>
        <taxon>Actinomycetota</taxon>
        <taxon>Actinomycetes</taxon>
        <taxon>Micrococcales</taxon>
        <taxon>Intrasporangiaceae</taxon>
        <taxon>Nostocoides</taxon>
    </lineage>
</organism>
<keyword evidence="2" id="KW-1185">Reference proteome</keyword>
<protein>
    <submittedName>
        <fullName evidence="1">Uncharacterized protein</fullName>
    </submittedName>
</protein>
<proteinExistence type="predicted"/>